<feature type="region of interest" description="Disordered" evidence="1">
    <location>
        <begin position="531"/>
        <end position="573"/>
    </location>
</feature>
<dbReference type="Proteomes" id="UP000284842">
    <property type="component" value="Unassembled WGS sequence"/>
</dbReference>
<evidence type="ECO:0000256" key="1">
    <source>
        <dbReference type="SAM" id="MobiDB-lite"/>
    </source>
</evidence>
<organism evidence="2 3">
    <name type="scientific">Panaeolus cyanescens</name>
    <dbReference type="NCBI Taxonomy" id="181874"/>
    <lineage>
        <taxon>Eukaryota</taxon>
        <taxon>Fungi</taxon>
        <taxon>Dikarya</taxon>
        <taxon>Basidiomycota</taxon>
        <taxon>Agaricomycotina</taxon>
        <taxon>Agaricomycetes</taxon>
        <taxon>Agaricomycetidae</taxon>
        <taxon>Agaricales</taxon>
        <taxon>Agaricineae</taxon>
        <taxon>Galeropsidaceae</taxon>
        <taxon>Panaeolus</taxon>
    </lineage>
</organism>
<feature type="compositionally biased region" description="Low complexity" evidence="1">
    <location>
        <begin position="534"/>
        <end position="552"/>
    </location>
</feature>
<reference evidence="2 3" key="1">
    <citation type="journal article" date="2018" name="Evol. Lett.">
        <title>Horizontal gene cluster transfer increased hallucinogenic mushroom diversity.</title>
        <authorList>
            <person name="Reynolds H.T."/>
            <person name="Vijayakumar V."/>
            <person name="Gluck-Thaler E."/>
            <person name="Korotkin H.B."/>
            <person name="Matheny P.B."/>
            <person name="Slot J.C."/>
        </authorList>
    </citation>
    <scope>NUCLEOTIDE SEQUENCE [LARGE SCALE GENOMIC DNA]</scope>
    <source>
        <strain evidence="2 3">2629</strain>
    </source>
</reference>
<evidence type="ECO:0000313" key="2">
    <source>
        <dbReference type="EMBL" id="PPQ99398.1"/>
    </source>
</evidence>
<feature type="region of interest" description="Disordered" evidence="1">
    <location>
        <begin position="674"/>
        <end position="711"/>
    </location>
</feature>
<keyword evidence="3" id="KW-1185">Reference proteome</keyword>
<proteinExistence type="predicted"/>
<feature type="region of interest" description="Disordered" evidence="1">
    <location>
        <begin position="717"/>
        <end position="736"/>
    </location>
</feature>
<feature type="region of interest" description="Disordered" evidence="1">
    <location>
        <begin position="227"/>
        <end position="254"/>
    </location>
</feature>
<feature type="compositionally biased region" description="Acidic residues" evidence="1">
    <location>
        <begin position="302"/>
        <end position="314"/>
    </location>
</feature>
<evidence type="ECO:0000313" key="3">
    <source>
        <dbReference type="Proteomes" id="UP000284842"/>
    </source>
</evidence>
<gene>
    <name evidence="2" type="ORF">CVT24_005381</name>
</gene>
<accession>A0A409Y8W7</accession>
<dbReference type="AlphaFoldDB" id="A0A409Y8W7"/>
<dbReference type="EMBL" id="NHTK01001359">
    <property type="protein sequence ID" value="PPQ99398.1"/>
    <property type="molecule type" value="Genomic_DNA"/>
</dbReference>
<name>A0A409Y8W7_9AGAR</name>
<dbReference type="InParanoid" id="A0A409Y8W7"/>
<feature type="region of interest" description="Disordered" evidence="1">
    <location>
        <begin position="302"/>
        <end position="323"/>
    </location>
</feature>
<sequence>MRRHPTSDKTKPAVASIPDRAILTNERLYTRARLLALAKQHKITTTEKSRATIIEDLLRKKHGSQPQAQLRASEDQPREDVTVAETLSMSTVGNKSIVDADQLPKTVAPSTGAHTYTGPQTHGREKDIKNIRPVTAPVTQQLHPRMQDSVEDGATSNLVETSRFRAATTTDSDKFNTLANVQAQNKSGCTQDNDLESGGAMECSPTTDKRQISLQCRRKLTTALLTPSPLTNSKARSFGFESDDSSDDEPWGDDTSPTFHLSVRRFKLAASAALARASVLVPQEPTPPRVVQEFTRGALETLLEEDEEEVDEPEVSPTFDKSLPFDISSRRSSASSGAPRALLLTGKSYTNHLTPSDVDISAEQLSTKESSSKTGFHFDWSEFDFMLEEPVLPQGVTYETGPLNVDPTPPREELWTSTGGLNPTGVKKVTQFQLQVEYKLSNSVSHASLLPQTLFAPFFSIKVVKKFQAAMAPKKKLFAWQTWKSRHAKGSGKTLKLSKNSSATFHILPIDPDWAAGRGIYAHHRNSDAAIPNTAAGPSQSGTASGSTSTVALPKAQPVLPSSTTTPSSLPSGEVVIENSASASRAIPSSDPKSKILTTIPLQEIKANNSTPSTSTISPQKLCNTCKVGFPASSSYKQCDACREKGRARNRMRASATKLAKAAALKMTSEKAQGLVEGGENVPSGSNQALPLDQRGKKRKTAQEVEPKHSKKMKFMEYSNERDDIVAQIPDSRKPT</sequence>
<feature type="compositionally biased region" description="Basic and acidic residues" evidence="1">
    <location>
        <begin position="719"/>
        <end position="736"/>
    </location>
</feature>
<feature type="compositionally biased region" description="Low complexity" evidence="1">
    <location>
        <begin position="560"/>
        <end position="572"/>
    </location>
</feature>
<dbReference type="OrthoDB" id="10688539at2759"/>
<comment type="caution">
    <text evidence="2">The sequence shown here is derived from an EMBL/GenBank/DDBJ whole genome shotgun (WGS) entry which is preliminary data.</text>
</comment>
<feature type="compositionally biased region" description="Acidic residues" evidence="1">
    <location>
        <begin position="241"/>
        <end position="252"/>
    </location>
</feature>
<protein>
    <submittedName>
        <fullName evidence="2">Uncharacterized protein</fullName>
    </submittedName>
</protein>